<dbReference type="PROSITE" id="PS50217">
    <property type="entry name" value="BZIP"/>
    <property type="match status" value="1"/>
</dbReference>
<evidence type="ECO:0000256" key="9">
    <source>
        <dbReference type="SAM" id="MobiDB-lite"/>
    </source>
</evidence>
<evidence type="ECO:0000256" key="2">
    <source>
        <dbReference type="ARBA" id="ARBA00007163"/>
    </source>
</evidence>
<dbReference type="GO" id="GO:0000976">
    <property type="term" value="F:transcription cis-regulatory region binding"/>
    <property type="evidence" value="ECO:0007669"/>
    <property type="project" value="UniProtKB-ARBA"/>
</dbReference>
<dbReference type="CDD" id="cd14708">
    <property type="entry name" value="bZIP_HBP1b-like"/>
    <property type="match status" value="1"/>
</dbReference>
<feature type="region of interest" description="Disordered" evidence="9">
    <location>
        <begin position="1"/>
        <end position="79"/>
    </location>
</feature>
<dbReference type="InterPro" id="IPR046347">
    <property type="entry name" value="bZIP_sf"/>
</dbReference>
<protein>
    <submittedName>
        <fullName evidence="12">Transcription factor HBP-1b(C38)-like</fullName>
    </submittedName>
</protein>
<evidence type="ECO:0000256" key="4">
    <source>
        <dbReference type="ARBA" id="ARBA00023125"/>
    </source>
</evidence>
<reference evidence="13" key="2">
    <citation type="submission" date="2019-10" db="EMBL/GenBank/DDBJ databases">
        <title>A de novo genome assembly of a pear dwarfing rootstock.</title>
        <authorList>
            <person name="Wang F."/>
            <person name="Wang J."/>
            <person name="Li S."/>
            <person name="Zhang Y."/>
            <person name="Fang M."/>
            <person name="Ma L."/>
            <person name="Zhao Y."/>
            <person name="Jiang S."/>
        </authorList>
    </citation>
    <scope>NUCLEOTIDE SEQUENCE [LARGE SCALE GENOMIC DNA]</scope>
</reference>
<dbReference type="PANTHER" id="PTHR45693">
    <property type="entry name" value="TRANSCRIPTION FACTOR TGA9"/>
    <property type="match status" value="1"/>
</dbReference>
<dbReference type="EMBL" id="SMOL01000143">
    <property type="protein sequence ID" value="KAB2631408.1"/>
    <property type="molecule type" value="Genomic_DNA"/>
</dbReference>
<feature type="domain" description="DOG1" evidence="11">
    <location>
        <begin position="314"/>
        <end position="528"/>
    </location>
</feature>
<evidence type="ECO:0000256" key="7">
    <source>
        <dbReference type="ARBA" id="ARBA00023242"/>
    </source>
</evidence>
<keyword evidence="5" id="KW-0010">Activator</keyword>
<dbReference type="OrthoDB" id="2015618at2759"/>
<keyword evidence="13" id="KW-1185">Reference proteome</keyword>
<evidence type="ECO:0000259" key="10">
    <source>
        <dbReference type="PROSITE" id="PS50217"/>
    </source>
</evidence>
<evidence type="ECO:0000256" key="6">
    <source>
        <dbReference type="ARBA" id="ARBA00023163"/>
    </source>
</evidence>
<dbReference type="Gene3D" id="1.20.5.170">
    <property type="match status" value="1"/>
</dbReference>
<reference evidence="12 13" key="1">
    <citation type="submission" date="2019-09" db="EMBL/GenBank/DDBJ databases">
        <authorList>
            <person name="Ou C."/>
        </authorList>
    </citation>
    <scope>NUCLEOTIDE SEQUENCE [LARGE SCALE GENOMIC DNA]</scope>
    <source>
        <strain evidence="12">S2</strain>
        <tissue evidence="12">Leaf</tissue>
    </source>
</reference>
<evidence type="ECO:0000313" key="13">
    <source>
        <dbReference type="Proteomes" id="UP000327157"/>
    </source>
</evidence>
<feature type="compositionally biased region" description="Pro residues" evidence="9">
    <location>
        <begin position="201"/>
        <end position="211"/>
    </location>
</feature>
<evidence type="ECO:0000256" key="5">
    <source>
        <dbReference type="ARBA" id="ARBA00023159"/>
    </source>
</evidence>
<comment type="caution">
    <text evidence="12">The sequence shown here is derived from an EMBL/GenBank/DDBJ whole genome shotgun (WGS) entry which is preliminary data.</text>
</comment>
<feature type="compositionally biased region" description="Low complexity" evidence="9">
    <location>
        <begin position="176"/>
        <end position="189"/>
    </location>
</feature>
<evidence type="ECO:0000313" key="12">
    <source>
        <dbReference type="EMBL" id="KAB2631408.1"/>
    </source>
</evidence>
<reference evidence="12 13" key="3">
    <citation type="submission" date="2019-11" db="EMBL/GenBank/DDBJ databases">
        <title>A de novo genome assembly of a pear dwarfing rootstock.</title>
        <authorList>
            <person name="Wang F."/>
            <person name="Wang J."/>
            <person name="Li S."/>
            <person name="Zhang Y."/>
            <person name="Fang M."/>
            <person name="Ma L."/>
            <person name="Zhao Y."/>
            <person name="Jiang S."/>
        </authorList>
    </citation>
    <scope>NUCLEOTIDE SEQUENCE [LARGE SCALE GENOMIC DNA]</scope>
    <source>
        <strain evidence="12">S2</strain>
        <tissue evidence="12">Leaf</tissue>
    </source>
</reference>
<dbReference type="PANTHER" id="PTHR45693:SF13">
    <property type="entry name" value="TRANSCRIPTION FACTOR TGA10"/>
    <property type="match status" value="1"/>
</dbReference>
<feature type="compositionally biased region" description="Low complexity" evidence="9">
    <location>
        <begin position="29"/>
        <end position="46"/>
    </location>
</feature>
<dbReference type="InterPro" id="IPR004827">
    <property type="entry name" value="bZIP"/>
</dbReference>
<dbReference type="SUPFAM" id="SSF57959">
    <property type="entry name" value="Leucine zipper domain"/>
    <property type="match status" value="1"/>
</dbReference>
<name>A0A5N5HV41_9ROSA</name>
<feature type="coiled-coil region" evidence="8">
    <location>
        <begin position="260"/>
        <end position="287"/>
    </location>
</feature>
<dbReference type="Pfam" id="PF14144">
    <property type="entry name" value="DOG1"/>
    <property type="match status" value="1"/>
</dbReference>
<dbReference type="PROSITE" id="PS51806">
    <property type="entry name" value="DOG1"/>
    <property type="match status" value="1"/>
</dbReference>
<dbReference type="FunFam" id="1.20.5.170:FF:000019">
    <property type="entry name" value="BZIP family transcription factor"/>
    <property type="match status" value="1"/>
</dbReference>
<evidence type="ECO:0000256" key="3">
    <source>
        <dbReference type="ARBA" id="ARBA00023015"/>
    </source>
</evidence>
<dbReference type="Pfam" id="PF00170">
    <property type="entry name" value="bZIP_1"/>
    <property type="match status" value="1"/>
</dbReference>
<keyword evidence="7" id="KW-0539">Nucleus</keyword>
<feature type="region of interest" description="Disordered" evidence="9">
    <location>
        <begin position="122"/>
        <end position="244"/>
    </location>
</feature>
<dbReference type="PROSITE" id="PS00036">
    <property type="entry name" value="BZIP_BASIC"/>
    <property type="match status" value="1"/>
</dbReference>
<evidence type="ECO:0000256" key="8">
    <source>
        <dbReference type="SAM" id="Coils"/>
    </source>
</evidence>
<dbReference type="SMART" id="SM00338">
    <property type="entry name" value="BRLZ"/>
    <property type="match status" value="1"/>
</dbReference>
<sequence length="534" mass="59695">MGFLRGFNFGGGEEENKREQQLLETKLLASSATPTSTSSSFPMASSIQENSNQLEHQQQQQHHQIQDQHHHHQQQQIQYGMMQSSSSNIPAGNFIKDGGAAYDLGELDQALFLYLDGQSQDHHNPSVNHVHHQDQRHPHQNNSSSGMRPPTLNIFPSQPMHVEPSSTQAAGTGLVSSSSSGSKRPSLPSMELANPRNDSTAPPPPSGPPQQPAKAIKREGNRKGPTTSSSEQEGPKTPDPKTLRRLAQNREAARKSRLRKKAYVQQLETSRIKLTQLEQELQRARSQGMFFGGGLVGGEQQNLPVGINNISSDAAVFDMEYARWLEEHHRLMCELRAAVQEHLPENELRLFVDNCLAHYEEVLNLKGMVAKTDVFHIVSGMWKSPAERCFMWMGGFRPSDVIKIILNQMEPLTDQQLLGICGLQQSTQETEEALSQGLEALNQSLSETITSDSLSCPPNMANYMGHMAIAMNKLSTLEGFVRQADNLRQQTIHRLQQILTTRQAARCLLAIAEYFHRLRALSSLWMARPRQDRS</sequence>
<dbReference type="AlphaFoldDB" id="A0A5N5HV41"/>
<keyword evidence="6" id="KW-0804">Transcription</keyword>
<dbReference type="GO" id="GO:0005634">
    <property type="term" value="C:nucleus"/>
    <property type="evidence" value="ECO:0007669"/>
    <property type="project" value="UniProtKB-SubCell"/>
</dbReference>
<dbReference type="GO" id="GO:0006351">
    <property type="term" value="P:DNA-templated transcription"/>
    <property type="evidence" value="ECO:0007669"/>
    <property type="project" value="InterPro"/>
</dbReference>
<evidence type="ECO:0000259" key="11">
    <source>
        <dbReference type="PROSITE" id="PS51806"/>
    </source>
</evidence>
<evidence type="ECO:0000256" key="1">
    <source>
        <dbReference type="ARBA" id="ARBA00004123"/>
    </source>
</evidence>
<accession>A0A5N5HV41</accession>
<feature type="domain" description="BZIP" evidence="10">
    <location>
        <begin position="239"/>
        <end position="283"/>
    </location>
</feature>
<comment type="subcellular location">
    <subcellularLocation>
        <location evidence="1">Nucleus</location>
    </subcellularLocation>
</comment>
<gene>
    <name evidence="12" type="ORF">D8674_008927</name>
</gene>
<proteinExistence type="inferred from homology"/>
<keyword evidence="3" id="KW-0805">Transcription regulation</keyword>
<dbReference type="Proteomes" id="UP000327157">
    <property type="component" value="Chromosome 12"/>
</dbReference>
<feature type="compositionally biased region" description="Basic and acidic residues" evidence="9">
    <location>
        <begin position="233"/>
        <end position="242"/>
    </location>
</feature>
<keyword evidence="4" id="KW-0238">DNA-binding</keyword>
<comment type="similarity">
    <text evidence="2">Belongs to the bZIP family.</text>
</comment>
<dbReference type="InterPro" id="IPR025422">
    <property type="entry name" value="TGA_domain"/>
</dbReference>
<keyword evidence="8" id="KW-0175">Coiled coil</keyword>
<dbReference type="GO" id="GO:0003700">
    <property type="term" value="F:DNA-binding transcription factor activity"/>
    <property type="evidence" value="ECO:0007669"/>
    <property type="project" value="InterPro"/>
</dbReference>
<organism evidence="12 13">
    <name type="scientific">Pyrus ussuriensis x Pyrus communis</name>
    <dbReference type="NCBI Taxonomy" id="2448454"/>
    <lineage>
        <taxon>Eukaryota</taxon>
        <taxon>Viridiplantae</taxon>
        <taxon>Streptophyta</taxon>
        <taxon>Embryophyta</taxon>
        <taxon>Tracheophyta</taxon>
        <taxon>Spermatophyta</taxon>
        <taxon>Magnoliopsida</taxon>
        <taxon>eudicotyledons</taxon>
        <taxon>Gunneridae</taxon>
        <taxon>Pentapetalae</taxon>
        <taxon>rosids</taxon>
        <taxon>fabids</taxon>
        <taxon>Rosales</taxon>
        <taxon>Rosaceae</taxon>
        <taxon>Amygdaloideae</taxon>
        <taxon>Maleae</taxon>
        <taxon>Pyrus</taxon>
    </lineage>
</organism>